<gene>
    <name evidence="1" type="ORF">SAMN02745136_05681</name>
</gene>
<dbReference type="RefSeq" id="WP_073280548.1">
    <property type="nucleotide sequence ID" value="NZ_FRAC01000053.1"/>
</dbReference>
<evidence type="ECO:0000313" key="1">
    <source>
        <dbReference type="EMBL" id="SHL77827.1"/>
    </source>
</evidence>
<dbReference type="OrthoDB" id="9808584at2"/>
<organism evidence="1 2">
    <name type="scientific">Anaerocolumna jejuensis DSM 15929</name>
    <dbReference type="NCBI Taxonomy" id="1121322"/>
    <lineage>
        <taxon>Bacteria</taxon>
        <taxon>Bacillati</taxon>
        <taxon>Bacillota</taxon>
        <taxon>Clostridia</taxon>
        <taxon>Lachnospirales</taxon>
        <taxon>Lachnospiraceae</taxon>
        <taxon>Anaerocolumna</taxon>
    </lineage>
</organism>
<name>A0A1M7DEM7_9FIRM</name>
<dbReference type="AlphaFoldDB" id="A0A1M7DEM7"/>
<dbReference type="EMBL" id="FRAC01000053">
    <property type="protein sequence ID" value="SHL77827.1"/>
    <property type="molecule type" value="Genomic_DNA"/>
</dbReference>
<reference evidence="1 2" key="1">
    <citation type="submission" date="2016-11" db="EMBL/GenBank/DDBJ databases">
        <authorList>
            <person name="Jaros S."/>
            <person name="Januszkiewicz K."/>
            <person name="Wedrychowicz H."/>
        </authorList>
    </citation>
    <scope>NUCLEOTIDE SEQUENCE [LARGE SCALE GENOMIC DNA]</scope>
    <source>
        <strain evidence="1 2">DSM 15929</strain>
    </source>
</reference>
<dbReference type="STRING" id="1121322.SAMN02745136_05681"/>
<sequence>MDNQQNYRPVKPKGIRIQVTENGALTTNVLIPYFAVKMGLHFGQMAGNSRKKGKAADELELLKDIDIEAVLDLLNKGELSLPCLLAEVNEPDKNEHVTITLE</sequence>
<keyword evidence="2" id="KW-1185">Reference proteome</keyword>
<protein>
    <submittedName>
        <fullName evidence="1">Uncharacterized protein</fullName>
    </submittedName>
</protein>
<evidence type="ECO:0000313" key="2">
    <source>
        <dbReference type="Proteomes" id="UP000184386"/>
    </source>
</evidence>
<proteinExistence type="predicted"/>
<accession>A0A1M7DEM7</accession>
<dbReference type="Proteomes" id="UP000184386">
    <property type="component" value="Unassembled WGS sequence"/>
</dbReference>